<gene>
    <name evidence="1" type="ORF">LVIROSA_LOCUS21741</name>
</gene>
<evidence type="ECO:0000313" key="2">
    <source>
        <dbReference type="Proteomes" id="UP001157418"/>
    </source>
</evidence>
<proteinExistence type="predicted"/>
<accession>A0AAU9NDD6</accession>
<sequence>MHLFLFQEVLSPLYLNLLSSCCCTYIHTYLIYPIQKKPFSQNETRRHSLVHIDSLCVLISTFRHLPQVDQI</sequence>
<comment type="caution">
    <text evidence="1">The sequence shown here is derived from an EMBL/GenBank/DDBJ whole genome shotgun (WGS) entry which is preliminary data.</text>
</comment>
<evidence type="ECO:0000313" key="1">
    <source>
        <dbReference type="EMBL" id="CAH1435285.1"/>
    </source>
</evidence>
<reference evidence="1 2" key="1">
    <citation type="submission" date="2022-01" db="EMBL/GenBank/DDBJ databases">
        <authorList>
            <person name="Xiong W."/>
            <person name="Schranz E."/>
        </authorList>
    </citation>
    <scope>NUCLEOTIDE SEQUENCE [LARGE SCALE GENOMIC DNA]</scope>
</reference>
<dbReference type="EMBL" id="CAKMRJ010004445">
    <property type="protein sequence ID" value="CAH1435285.1"/>
    <property type="molecule type" value="Genomic_DNA"/>
</dbReference>
<dbReference type="Proteomes" id="UP001157418">
    <property type="component" value="Unassembled WGS sequence"/>
</dbReference>
<protein>
    <submittedName>
        <fullName evidence="1">Uncharacterized protein</fullName>
    </submittedName>
</protein>
<name>A0AAU9NDD6_9ASTR</name>
<dbReference type="AlphaFoldDB" id="A0AAU9NDD6"/>
<keyword evidence="2" id="KW-1185">Reference proteome</keyword>
<organism evidence="1 2">
    <name type="scientific">Lactuca virosa</name>
    <dbReference type="NCBI Taxonomy" id="75947"/>
    <lineage>
        <taxon>Eukaryota</taxon>
        <taxon>Viridiplantae</taxon>
        <taxon>Streptophyta</taxon>
        <taxon>Embryophyta</taxon>
        <taxon>Tracheophyta</taxon>
        <taxon>Spermatophyta</taxon>
        <taxon>Magnoliopsida</taxon>
        <taxon>eudicotyledons</taxon>
        <taxon>Gunneridae</taxon>
        <taxon>Pentapetalae</taxon>
        <taxon>asterids</taxon>
        <taxon>campanulids</taxon>
        <taxon>Asterales</taxon>
        <taxon>Asteraceae</taxon>
        <taxon>Cichorioideae</taxon>
        <taxon>Cichorieae</taxon>
        <taxon>Lactucinae</taxon>
        <taxon>Lactuca</taxon>
    </lineage>
</organism>